<accession>M2MMC2</accession>
<dbReference type="PANTHER" id="PTHR35567">
    <property type="entry name" value="MALATE DEHYDROGENASE (AFU_ORTHOLOGUE AFUA_2G13800)"/>
    <property type="match status" value="1"/>
</dbReference>
<feature type="chain" id="PRO_5004021633" description="Malate dehydrogenase" evidence="1">
    <location>
        <begin position="18"/>
        <end position="226"/>
    </location>
</feature>
<keyword evidence="1" id="KW-0732">Signal</keyword>
<evidence type="ECO:0000256" key="1">
    <source>
        <dbReference type="SAM" id="SignalP"/>
    </source>
</evidence>
<dbReference type="Pfam" id="PF11937">
    <property type="entry name" value="DUF3455"/>
    <property type="match status" value="1"/>
</dbReference>
<dbReference type="GeneID" id="19110923"/>
<name>M2MMC2_BAUPA</name>
<protein>
    <recommendedName>
        <fullName evidence="4">Malate dehydrogenase</fullName>
    </recommendedName>
</protein>
<dbReference type="OMA" id="LKFLGHH"/>
<dbReference type="OrthoDB" id="1859733at2759"/>
<dbReference type="HOGENOM" id="CLU_067863_1_0_1"/>
<proteinExistence type="predicted"/>
<feature type="signal peptide" evidence="1">
    <location>
        <begin position="1"/>
        <end position="17"/>
    </location>
</feature>
<evidence type="ECO:0000313" key="2">
    <source>
        <dbReference type="EMBL" id="EMC92508.1"/>
    </source>
</evidence>
<dbReference type="eggNOG" id="ENOG502S85Z">
    <property type="taxonomic scope" value="Eukaryota"/>
</dbReference>
<organism evidence="2 3">
    <name type="scientific">Baudoinia panamericana (strain UAMH 10762)</name>
    <name type="common">Angels' share fungus</name>
    <name type="synonym">Baudoinia compniacensis (strain UAMH 10762)</name>
    <dbReference type="NCBI Taxonomy" id="717646"/>
    <lineage>
        <taxon>Eukaryota</taxon>
        <taxon>Fungi</taxon>
        <taxon>Dikarya</taxon>
        <taxon>Ascomycota</taxon>
        <taxon>Pezizomycotina</taxon>
        <taxon>Dothideomycetes</taxon>
        <taxon>Dothideomycetidae</taxon>
        <taxon>Mycosphaerellales</taxon>
        <taxon>Teratosphaeriaceae</taxon>
        <taxon>Baudoinia</taxon>
    </lineage>
</organism>
<dbReference type="AlphaFoldDB" id="M2MMC2"/>
<dbReference type="EMBL" id="KB445562">
    <property type="protein sequence ID" value="EMC92508.1"/>
    <property type="molecule type" value="Genomic_DNA"/>
</dbReference>
<dbReference type="PANTHER" id="PTHR35567:SF3">
    <property type="entry name" value="MALATE DEHYDROGENASE"/>
    <property type="match status" value="1"/>
</dbReference>
<dbReference type="InterPro" id="IPR021851">
    <property type="entry name" value="DUF3455"/>
</dbReference>
<reference evidence="2 3" key="1">
    <citation type="journal article" date="2012" name="PLoS Pathog.">
        <title>Diverse lifestyles and strategies of plant pathogenesis encoded in the genomes of eighteen Dothideomycetes fungi.</title>
        <authorList>
            <person name="Ohm R.A."/>
            <person name="Feau N."/>
            <person name="Henrissat B."/>
            <person name="Schoch C.L."/>
            <person name="Horwitz B.A."/>
            <person name="Barry K.W."/>
            <person name="Condon B.J."/>
            <person name="Copeland A.C."/>
            <person name="Dhillon B."/>
            <person name="Glaser F."/>
            <person name="Hesse C.N."/>
            <person name="Kosti I."/>
            <person name="LaButti K."/>
            <person name="Lindquist E.A."/>
            <person name="Lucas S."/>
            <person name="Salamov A.A."/>
            <person name="Bradshaw R.E."/>
            <person name="Ciuffetti L."/>
            <person name="Hamelin R.C."/>
            <person name="Kema G.H.J."/>
            <person name="Lawrence C."/>
            <person name="Scott J.A."/>
            <person name="Spatafora J.W."/>
            <person name="Turgeon B.G."/>
            <person name="de Wit P.J.G.M."/>
            <person name="Zhong S."/>
            <person name="Goodwin S.B."/>
            <person name="Grigoriev I.V."/>
        </authorList>
    </citation>
    <scope>NUCLEOTIDE SEQUENCE [LARGE SCALE GENOMIC DNA]</scope>
    <source>
        <strain evidence="2 3">UAMH 10762</strain>
    </source>
</reference>
<evidence type="ECO:0000313" key="3">
    <source>
        <dbReference type="Proteomes" id="UP000011761"/>
    </source>
</evidence>
<sequence>MQHLLSSLFLLAALGHCVPHHARSTPAIPLKDVSNTGASPLPSPTGTLKYIAIGLGSQNYTCNGATYASDGALARLYDATSYLSNNPGKVDTLPSTYLKSFNSLPCSDDLSDCVLTDDACEDIAALLSGTPLPILGQHYFTSTLTPTFDLYFGAGHPFLYAKKVGDVPAPTSGNVDWLYLASNGSSSNKIVSSVYRLETQGGVAPSSCTGSDVLTVPYAAEYWFYG</sequence>
<dbReference type="RefSeq" id="XP_007680808.1">
    <property type="nucleotide sequence ID" value="XM_007682618.1"/>
</dbReference>
<dbReference type="Proteomes" id="UP000011761">
    <property type="component" value="Unassembled WGS sequence"/>
</dbReference>
<evidence type="ECO:0008006" key="4">
    <source>
        <dbReference type="Google" id="ProtNLM"/>
    </source>
</evidence>
<dbReference type="KEGG" id="bcom:BAUCODRAFT_294003"/>
<keyword evidence="3" id="KW-1185">Reference proteome</keyword>
<gene>
    <name evidence="2" type="ORF">BAUCODRAFT_294003</name>
</gene>